<dbReference type="Gene3D" id="1.10.1740.10">
    <property type="match status" value="1"/>
</dbReference>
<keyword evidence="5" id="KW-1185">Reference proteome</keyword>
<dbReference type="PANTHER" id="PTHR47756">
    <property type="entry name" value="BLL6612 PROTEIN-RELATED"/>
    <property type="match status" value="1"/>
</dbReference>
<dbReference type="GO" id="GO:0016987">
    <property type="term" value="F:sigma factor activity"/>
    <property type="evidence" value="ECO:0007669"/>
    <property type="project" value="InterPro"/>
</dbReference>
<dbReference type="Pfam" id="PF04542">
    <property type="entry name" value="Sigma70_r2"/>
    <property type="match status" value="1"/>
</dbReference>
<dbReference type="Pfam" id="PF20239">
    <property type="entry name" value="DUF6596"/>
    <property type="match status" value="1"/>
</dbReference>
<dbReference type="KEGG" id="bph:Bphy_4097"/>
<name>B2JPM9_PARP8</name>
<dbReference type="InterPro" id="IPR036388">
    <property type="entry name" value="WH-like_DNA-bd_sf"/>
</dbReference>
<dbReference type="InterPro" id="IPR013325">
    <property type="entry name" value="RNA_pol_sigma_r2"/>
</dbReference>
<dbReference type="Pfam" id="PF08281">
    <property type="entry name" value="Sigma70_r4_2"/>
    <property type="match status" value="1"/>
</dbReference>
<evidence type="ECO:0000313" key="5">
    <source>
        <dbReference type="Proteomes" id="UP000001192"/>
    </source>
</evidence>
<feature type="domain" description="DUF6596" evidence="3">
    <location>
        <begin position="196"/>
        <end position="296"/>
    </location>
</feature>
<dbReference type="InterPro" id="IPR046531">
    <property type="entry name" value="DUF6596"/>
</dbReference>
<evidence type="ECO:0000259" key="1">
    <source>
        <dbReference type="Pfam" id="PF04542"/>
    </source>
</evidence>
<gene>
    <name evidence="4" type="ordered locus">Bphy_4097</name>
</gene>
<dbReference type="InterPro" id="IPR007627">
    <property type="entry name" value="RNA_pol_sigma70_r2"/>
</dbReference>
<dbReference type="GO" id="GO:0003677">
    <property type="term" value="F:DNA binding"/>
    <property type="evidence" value="ECO:0007669"/>
    <property type="project" value="InterPro"/>
</dbReference>
<organism evidence="4 5">
    <name type="scientific">Paraburkholderia phymatum (strain DSM 17167 / CIP 108236 / LMG 21445 / STM815)</name>
    <name type="common">Burkholderia phymatum</name>
    <dbReference type="NCBI Taxonomy" id="391038"/>
    <lineage>
        <taxon>Bacteria</taxon>
        <taxon>Pseudomonadati</taxon>
        <taxon>Pseudomonadota</taxon>
        <taxon>Betaproteobacteria</taxon>
        <taxon>Burkholderiales</taxon>
        <taxon>Burkholderiaceae</taxon>
        <taxon>Paraburkholderia</taxon>
    </lineage>
</organism>
<dbReference type="PANTHER" id="PTHR47756:SF1">
    <property type="entry name" value="BLL0085 PROTEIN"/>
    <property type="match status" value="1"/>
</dbReference>
<evidence type="ECO:0000313" key="4">
    <source>
        <dbReference type="EMBL" id="ACC73220.1"/>
    </source>
</evidence>
<evidence type="ECO:0000259" key="2">
    <source>
        <dbReference type="Pfam" id="PF08281"/>
    </source>
</evidence>
<dbReference type="GO" id="GO:0006352">
    <property type="term" value="P:DNA-templated transcription initiation"/>
    <property type="evidence" value="ECO:0007669"/>
    <property type="project" value="InterPro"/>
</dbReference>
<protein>
    <submittedName>
        <fullName evidence="4">Putative RNA polymerase, sigma-24 subunit, ECF subfamily</fullName>
    </submittedName>
</protein>
<dbReference type="EMBL" id="CP001044">
    <property type="protein sequence ID" value="ACC73220.1"/>
    <property type="molecule type" value="Genomic_DNA"/>
</dbReference>
<feature type="domain" description="RNA polymerase sigma factor 70 region 4 type 2" evidence="2">
    <location>
        <begin position="128"/>
        <end position="178"/>
    </location>
</feature>
<accession>B2JPM9</accession>
<sequence length="434" mass="47345">MRPAVTTAATHRAIEAVWRIESAKVIAHVARIVRDVGVAEELAQDALVAALETWPDAGVPDNPGAWLMATAKNRALDRWRQDALHARKHEELGADMDAREAHIVPDFVDALDAARADDIGDDLLRLVFTACHPVLSKDARVSLTLRLLGGLTTDEIARAFLVPEPTIAQRIVRAKKTLSAAKVPFEVPQANDRAVRLASVLEVIYLIFNEGYSATAGDDWMRPALCEEALRLGRVLTGLMPDESEVHGLAALMEIQASRTHARVDAQGRPVLLLDQDRSRWDPLLIRRGLAALERSEALGGMSGPYTLQAALAACHARARTAADTDWAQIVALYDALAEVAPSPVVDLNRAVAVGMAYGPMAALELVDALAGEPSLKHYHWLPSVRGDLLAKLGRNAEARTEFERAASMTRNAREREMLLERAREMSGAHARMQ</sequence>
<dbReference type="InterPro" id="IPR013324">
    <property type="entry name" value="RNA_pol_sigma_r3/r4-like"/>
</dbReference>
<proteinExistence type="predicted"/>
<dbReference type="SUPFAM" id="SSF88946">
    <property type="entry name" value="Sigma2 domain of RNA polymerase sigma factors"/>
    <property type="match status" value="1"/>
</dbReference>
<dbReference type="Gene3D" id="1.10.10.10">
    <property type="entry name" value="Winged helix-like DNA-binding domain superfamily/Winged helix DNA-binding domain"/>
    <property type="match status" value="1"/>
</dbReference>
<dbReference type="AlphaFoldDB" id="B2JPM9"/>
<dbReference type="eggNOG" id="COG4941">
    <property type="taxonomic scope" value="Bacteria"/>
</dbReference>
<dbReference type="STRING" id="391038.Bphy_4097"/>
<dbReference type="Proteomes" id="UP000001192">
    <property type="component" value="Chromosome 2"/>
</dbReference>
<dbReference type="HOGENOM" id="CLU_035311_1_0_4"/>
<reference evidence="5" key="1">
    <citation type="journal article" date="2014" name="Stand. Genomic Sci.">
        <title>Complete genome sequence of Burkholderia phymatum STM815(T), a broad host range and efficient nitrogen-fixing symbiont of Mimosa species.</title>
        <authorList>
            <person name="Moulin L."/>
            <person name="Klonowska A."/>
            <person name="Caroline B."/>
            <person name="Booth K."/>
            <person name="Vriezen J.A."/>
            <person name="Melkonian R."/>
            <person name="James E.K."/>
            <person name="Young J.P."/>
            <person name="Bena G."/>
            <person name="Hauser L."/>
            <person name="Land M."/>
            <person name="Kyrpides N."/>
            <person name="Bruce D."/>
            <person name="Chain P."/>
            <person name="Copeland A."/>
            <person name="Pitluck S."/>
            <person name="Woyke T."/>
            <person name="Lizotte-Waniewski M."/>
            <person name="Bristow J."/>
            <person name="Riley M."/>
        </authorList>
    </citation>
    <scope>NUCLEOTIDE SEQUENCE [LARGE SCALE GENOMIC DNA]</scope>
    <source>
        <strain evidence="5">DSM 17167 / CIP 108236 / LMG 21445 / STM815</strain>
    </source>
</reference>
<dbReference type="InterPro" id="IPR013249">
    <property type="entry name" value="RNA_pol_sigma70_r4_t2"/>
</dbReference>
<dbReference type="SUPFAM" id="SSF88659">
    <property type="entry name" value="Sigma3 and sigma4 domains of RNA polymerase sigma factors"/>
    <property type="match status" value="1"/>
</dbReference>
<evidence type="ECO:0000259" key="3">
    <source>
        <dbReference type="Pfam" id="PF20239"/>
    </source>
</evidence>
<feature type="domain" description="RNA polymerase sigma-70 region 2" evidence="1">
    <location>
        <begin position="24"/>
        <end position="82"/>
    </location>
</feature>